<dbReference type="EMBL" id="AJWJ01000183">
    <property type="protein sequence ID" value="KAF2073780.1"/>
    <property type="molecule type" value="Genomic_DNA"/>
</dbReference>
<feature type="compositionally biased region" description="Low complexity" evidence="2">
    <location>
        <begin position="232"/>
        <end position="257"/>
    </location>
</feature>
<dbReference type="Proteomes" id="UP000695562">
    <property type="component" value="Unassembled WGS sequence"/>
</dbReference>
<dbReference type="GO" id="GO:0032040">
    <property type="term" value="C:small-subunit processome"/>
    <property type="evidence" value="ECO:0007669"/>
    <property type="project" value="InterPro"/>
</dbReference>
<dbReference type="Gene3D" id="3.40.50.1010">
    <property type="entry name" value="5'-nuclease"/>
    <property type="match status" value="1"/>
</dbReference>
<organism evidence="3 4">
    <name type="scientific">Polysphondylium violaceum</name>
    <dbReference type="NCBI Taxonomy" id="133409"/>
    <lineage>
        <taxon>Eukaryota</taxon>
        <taxon>Amoebozoa</taxon>
        <taxon>Evosea</taxon>
        <taxon>Eumycetozoa</taxon>
        <taxon>Dictyostelia</taxon>
        <taxon>Dictyosteliales</taxon>
        <taxon>Dictyosteliaceae</taxon>
        <taxon>Polysphondylium</taxon>
    </lineage>
</organism>
<evidence type="ECO:0000313" key="4">
    <source>
        <dbReference type="Proteomes" id="UP000695562"/>
    </source>
</evidence>
<dbReference type="OrthoDB" id="25675at2759"/>
<dbReference type="AlphaFoldDB" id="A0A8J4PUG2"/>
<comment type="caution">
    <text evidence="3">The sequence shown here is derived from an EMBL/GenBank/DDBJ whole genome shotgun (WGS) entry which is preliminary data.</text>
</comment>
<feature type="region of interest" description="Disordered" evidence="2">
    <location>
        <begin position="196"/>
        <end position="365"/>
    </location>
</feature>
<protein>
    <submittedName>
        <fullName evidence="3">Uncharacterized protein</fullName>
    </submittedName>
</protein>
<dbReference type="InterPro" id="IPR006984">
    <property type="entry name" value="Fcf1/UTP23"/>
</dbReference>
<sequence length="365" mass="41880">MKIKRIKNYKKIVQFYKTNYGFSEPFHILMDPDFLKKSIGMNINFREVIPKLLEAPRTFFYMTSCCLSEMRKCGTDVYPLELLNIAKKVEQIHCYHTHDDKARAGPADYSRSCFQRLLQKGEKKFMVAAQDHDTRVEIRKNAGVPLLFVLTNMVILEKPTTLSYQGMIKTHKLLTAVNNQEKELLLKKKLGDKYVPPVTKKQYQPTPTPATPTTTTSTKTAPSANIPKQSINKKAPTTTTTTTTTTKTETNNSNNDTTNKKRKLDDVEKKEQPIKKQEPKEEEKENTSIKPTQPTQPTKPAKPTKPTKQPNKKQKTTTPTTITTSDIKKQEEKQEEKETSKESEDVQKKKTRRKRSKANKKEEGQ</sequence>
<feature type="compositionally biased region" description="Basic and acidic residues" evidence="2">
    <location>
        <begin position="326"/>
        <end position="348"/>
    </location>
</feature>
<evidence type="ECO:0000313" key="3">
    <source>
        <dbReference type="EMBL" id="KAF2073780.1"/>
    </source>
</evidence>
<keyword evidence="1" id="KW-0539">Nucleus</keyword>
<feature type="compositionally biased region" description="Basic residues" evidence="2">
    <location>
        <begin position="349"/>
        <end position="358"/>
    </location>
</feature>
<feature type="compositionally biased region" description="Low complexity" evidence="2">
    <location>
        <begin position="196"/>
        <end position="224"/>
    </location>
</feature>
<feature type="compositionally biased region" description="Low complexity" evidence="2">
    <location>
        <begin position="290"/>
        <end position="309"/>
    </location>
</feature>
<proteinExistence type="predicted"/>
<keyword evidence="4" id="KW-1185">Reference proteome</keyword>
<gene>
    <name evidence="3" type="ORF">CYY_004914</name>
</gene>
<evidence type="ECO:0000256" key="2">
    <source>
        <dbReference type="SAM" id="MobiDB-lite"/>
    </source>
</evidence>
<dbReference type="PANTHER" id="PTHR12416">
    <property type="entry name" value="RRNA-PROCESSING PROTEIN UTP23 HOMOLOG"/>
    <property type="match status" value="1"/>
</dbReference>
<feature type="compositionally biased region" description="Basic and acidic residues" evidence="2">
    <location>
        <begin position="263"/>
        <end position="287"/>
    </location>
</feature>
<dbReference type="Pfam" id="PF04900">
    <property type="entry name" value="Fcf1"/>
    <property type="match status" value="1"/>
</dbReference>
<accession>A0A8J4PUG2</accession>
<evidence type="ECO:0000256" key="1">
    <source>
        <dbReference type="ARBA" id="ARBA00023242"/>
    </source>
</evidence>
<reference evidence="3" key="1">
    <citation type="submission" date="2020-01" db="EMBL/GenBank/DDBJ databases">
        <title>Development of genomics and gene disruption for Polysphondylium violaceum indicates a role for the polyketide synthase stlB in stalk morphogenesis.</title>
        <authorList>
            <person name="Narita B."/>
            <person name="Kawabe Y."/>
            <person name="Kin K."/>
            <person name="Saito T."/>
            <person name="Gibbs R."/>
            <person name="Kuspa A."/>
            <person name="Muzny D."/>
            <person name="Queller D."/>
            <person name="Richards S."/>
            <person name="Strassman J."/>
            <person name="Sucgang R."/>
            <person name="Worley K."/>
            <person name="Schaap P."/>
        </authorList>
    </citation>
    <scope>NUCLEOTIDE SEQUENCE</scope>
    <source>
        <strain evidence="3">QSvi11</strain>
    </source>
</reference>
<name>A0A8J4PUG2_9MYCE</name>